<name>A0A2N5XSX9_9HYPH</name>
<organism evidence="2 3">
    <name type="scientific">Cohaesibacter celericrescens</name>
    <dbReference type="NCBI Taxonomy" id="2067669"/>
    <lineage>
        <taxon>Bacteria</taxon>
        <taxon>Pseudomonadati</taxon>
        <taxon>Pseudomonadota</taxon>
        <taxon>Alphaproteobacteria</taxon>
        <taxon>Hyphomicrobiales</taxon>
        <taxon>Cohaesibacteraceae</taxon>
    </lineage>
</organism>
<proteinExistence type="predicted"/>
<evidence type="ECO:0000256" key="1">
    <source>
        <dbReference type="SAM" id="MobiDB-lite"/>
    </source>
</evidence>
<reference evidence="2 3" key="1">
    <citation type="submission" date="2018-01" db="EMBL/GenBank/DDBJ databases">
        <title>The draft genome sequence of Cohaesibacter sp. H1304.</title>
        <authorList>
            <person name="Wang N.-N."/>
            <person name="Du Z.-J."/>
        </authorList>
    </citation>
    <scope>NUCLEOTIDE SEQUENCE [LARGE SCALE GENOMIC DNA]</scope>
    <source>
        <strain evidence="2 3">H1304</strain>
    </source>
</reference>
<dbReference type="EMBL" id="PKUQ01000016">
    <property type="protein sequence ID" value="PLW77621.1"/>
    <property type="molecule type" value="Genomic_DNA"/>
</dbReference>
<dbReference type="Proteomes" id="UP000234881">
    <property type="component" value="Unassembled WGS sequence"/>
</dbReference>
<evidence type="ECO:0000313" key="3">
    <source>
        <dbReference type="Proteomes" id="UP000234881"/>
    </source>
</evidence>
<keyword evidence="3" id="KW-1185">Reference proteome</keyword>
<feature type="compositionally biased region" description="Polar residues" evidence="1">
    <location>
        <begin position="20"/>
        <end position="34"/>
    </location>
</feature>
<sequence>MVYTEGHKGAQSAIKKMQKSDQIPTSMSCRNSPSAGKMLKPEVTFKAAPNKEKRAWTVFAYFGQMEWKPGKPGVKNAWTKRYSTHFGAPGSGREFHCSLWYGPKGSLGKLKRNGSNARSQ</sequence>
<comment type="caution">
    <text evidence="2">The sequence shown here is derived from an EMBL/GenBank/DDBJ whole genome shotgun (WGS) entry which is preliminary data.</text>
</comment>
<accession>A0A2N5XSX9</accession>
<feature type="region of interest" description="Disordered" evidence="1">
    <location>
        <begin position="1"/>
        <end position="35"/>
    </location>
</feature>
<protein>
    <submittedName>
        <fullName evidence="2">Uncharacterized protein</fullName>
    </submittedName>
</protein>
<evidence type="ECO:0000313" key="2">
    <source>
        <dbReference type="EMBL" id="PLW77621.1"/>
    </source>
</evidence>
<dbReference type="AlphaFoldDB" id="A0A2N5XSX9"/>
<gene>
    <name evidence="2" type="ORF">C0081_09965</name>
</gene>